<dbReference type="InterPro" id="IPR039657">
    <property type="entry name" value="Dimethylallyltransferase"/>
</dbReference>
<evidence type="ECO:0000256" key="2">
    <source>
        <dbReference type="ARBA" id="ARBA00003213"/>
    </source>
</evidence>
<dbReference type="Proteomes" id="UP000603912">
    <property type="component" value="Unassembled WGS sequence"/>
</dbReference>
<comment type="caution">
    <text evidence="14">The sequence shown here is derived from an EMBL/GenBank/DDBJ whole genome shotgun (WGS) entry which is preliminary data.</text>
</comment>
<sequence>MAQGYQAILIAGPTASGKSALAIALARRLGGVVINADSMQVYRDLRILTARPTPDEEASAPHRLFGTVDAAEAWSVGKWLRAMEAELAQARAEGSLPIVTGGTGLYFKALTEGLSDIPTVPEDIRVAVRTATHDVPAEQLHEELAHRDPETAAQLRPSDRQRIIRALEVFQATGQPLVRFQGARAGALLEADACLRVFLAPERDALYARIDARFDAMVSLGALEEVKALAARRLDPALPCMRAHGAPWLIKALHGEMALPEAIQRAKADTRHYAKRQFTWFRHQGEGWLWVDPAEAERAVLASWSFVEGAPVGGVDNRAPATKPA</sequence>
<evidence type="ECO:0000256" key="1">
    <source>
        <dbReference type="ARBA" id="ARBA00001946"/>
    </source>
</evidence>
<dbReference type="Gene3D" id="3.40.50.300">
    <property type="entry name" value="P-loop containing nucleotide triphosphate hydrolases"/>
    <property type="match status" value="1"/>
</dbReference>
<evidence type="ECO:0000256" key="10">
    <source>
        <dbReference type="HAMAP-Rule" id="MF_00185"/>
    </source>
</evidence>
<dbReference type="InterPro" id="IPR018022">
    <property type="entry name" value="IPT"/>
</dbReference>
<dbReference type="NCBIfam" id="TIGR00174">
    <property type="entry name" value="miaA"/>
    <property type="match status" value="1"/>
</dbReference>
<dbReference type="GO" id="GO:0052381">
    <property type="term" value="F:tRNA dimethylallyltransferase activity"/>
    <property type="evidence" value="ECO:0007669"/>
    <property type="project" value="UniProtKB-UniRule"/>
</dbReference>
<comment type="subunit">
    <text evidence="10">Monomer.</text>
</comment>
<dbReference type="PANTHER" id="PTHR11088:SF60">
    <property type="entry name" value="TRNA DIMETHYLALLYLTRANSFERASE"/>
    <property type="match status" value="1"/>
</dbReference>
<dbReference type="AlphaFoldDB" id="A0A917IA39"/>
<dbReference type="EMBL" id="BMES01000002">
    <property type="protein sequence ID" value="GGH27284.1"/>
    <property type="molecule type" value="Genomic_DNA"/>
</dbReference>
<evidence type="ECO:0000256" key="9">
    <source>
        <dbReference type="ARBA" id="ARBA00049563"/>
    </source>
</evidence>
<keyword evidence="6 10" id="KW-0547">Nucleotide-binding</keyword>
<comment type="similarity">
    <text evidence="3 10 13">Belongs to the IPP transferase family.</text>
</comment>
<feature type="binding site" evidence="10">
    <location>
        <begin position="14"/>
        <end position="19"/>
    </location>
    <ligand>
        <name>substrate</name>
    </ligand>
</feature>
<evidence type="ECO:0000256" key="8">
    <source>
        <dbReference type="ARBA" id="ARBA00022842"/>
    </source>
</evidence>
<dbReference type="PANTHER" id="PTHR11088">
    <property type="entry name" value="TRNA DIMETHYLALLYLTRANSFERASE"/>
    <property type="match status" value="1"/>
</dbReference>
<keyword evidence="8 10" id="KW-0460">Magnesium</keyword>
<keyword evidence="5 10" id="KW-0819">tRNA processing</keyword>
<reference evidence="14" key="1">
    <citation type="journal article" date="2014" name="Int. J. Syst. Evol. Microbiol.">
        <title>Complete genome sequence of Corynebacterium casei LMG S-19264T (=DSM 44701T), isolated from a smear-ripened cheese.</title>
        <authorList>
            <consortium name="US DOE Joint Genome Institute (JGI-PGF)"/>
            <person name="Walter F."/>
            <person name="Albersmeier A."/>
            <person name="Kalinowski J."/>
            <person name="Ruckert C."/>
        </authorList>
    </citation>
    <scope>NUCLEOTIDE SEQUENCE</scope>
    <source>
        <strain evidence="14">CGMCC 1.12214</strain>
    </source>
</reference>
<evidence type="ECO:0000256" key="4">
    <source>
        <dbReference type="ARBA" id="ARBA00022679"/>
    </source>
</evidence>
<comment type="caution">
    <text evidence="10">Lacks conserved residue(s) required for the propagation of feature annotation.</text>
</comment>
<evidence type="ECO:0000256" key="5">
    <source>
        <dbReference type="ARBA" id="ARBA00022694"/>
    </source>
</evidence>
<proteinExistence type="inferred from homology"/>
<gene>
    <name evidence="10 14" type="primary">miaA</name>
    <name evidence="14" type="ORF">GCM10007036_35680</name>
</gene>
<dbReference type="HAMAP" id="MF_00185">
    <property type="entry name" value="IPP_trans"/>
    <property type="match status" value="1"/>
</dbReference>
<evidence type="ECO:0000313" key="14">
    <source>
        <dbReference type="EMBL" id="GGH27284.1"/>
    </source>
</evidence>
<reference evidence="14" key="2">
    <citation type="submission" date="2020-09" db="EMBL/GenBank/DDBJ databases">
        <authorList>
            <person name="Sun Q."/>
            <person name="Zhou Y."/>
        </authorList>
    </citation>
    <scope>NUCLEOTIDE SEQUENCE</scope>
    <source>
        <strain evidence="14">CGMCC 1.12214</strain>
    </source>
</reference>
<feature type="site" description="Interaction with substrate tRNA" evidence="10">
    <location>
        <position position="125"/>
    </location>
</feature>
<keyword evidence="15" id="KW-1185">Reference proteome</keyword>
<evidence type="ECO:0000313" key="15">
    <source>
        <dbReference type="Proteomes" id="UP000603912"/>
    </source>
</evidence>
<organism evidence="14 15">
    <name type="scientific">Alsobacter metallidurans</name>
    <dbReference type="NCBI Taxonomy" id="340221"/>
    <lineage>
        <taxon>Bacteria</taxon>
        <taxon>Pseudomonadati</taxon>
        <taxon>Pseudomonadota</taxon>
        <taxon>Alphaproteobacteria</taxon>
        <taxon>Hyphomicrobiales</taxon>
        <taxon>Alsobacteraceae</taxon>
        <taxon>Alsobacter</taxon>
    </lineage>
</organism>
<evidence type="ECO:0000256" key="11">
    <source>
        <dbReference type="RuleBase" id="RU003783"/>
    </source>
</evidence>
<feature type="binding site" evidence="10">
    <location>
        <begin position="12"/>
        <end position="19"/>
    </location>
    <ligand>
        <name>ATP</name>
        <dbReference type="ChEBI" id="CHEBI:30616"/>
    </ligand>
</feature>
<feature type="region of interest" description="Interaction with substrate tRNA" evidence="10">
    <location>
        <begin position="37"/>
        <end position="40"/>
    </location>
</feature>
<evidence type="ECO:0000256" key="13">
    <source>
        <dbReference type="RuleBase" id="RU003785"/>
    </source>
</evidence>
<evidence type="ECO:0000256" key="6">
    <source>
        <dbReference type="ARBA" id="ARBA00022741"/>
    </source>
</evidence>
<dbReference type="GO" id="GO:0005524">
    <property type="term" value="F:ATP binding"/>
    <property type="evidence" value="ECO:0007669"/>
    <property type="project" value="UniProtKB-UniRule"/>
</dbReference>
<protein>
    <recommendedName>
        <fullName evidence="10">tRNA dimethylallyltransferase</fullName>
        <ecNumber evidence="10">2.5.1.75</ecNumber>
    </recommendedName>
    <alternativeName>
        <fullName evidence="10">Dimethylallyl diphosphate:tRNA dimethylallyltransferase</fullName>
        <shortName evidence="10">DMAPP:tRNA dimethylallyltransferase</shortName>
        <shortName evidence="10">DMATase</shortName>
    </alternativeName>
    <alternativeName>
        <fullName evidence="10">Isopentenyl-diphosphate:tRNA isopentenyltransferase</fullName>
        <shortName evidence="10">IPP transferase</shortName>
        <shortName evidence="10">IPPT</shortName>
        <shortName evidence="10">IPTase</shortName>
    </alternativeName>
</protein>
<comment type="catalytic activity">
    <reaction evidence="9 10 11">
        <text>adenosine(37) in tRNA + dimethylallyl diphosphate = N(6)-dimethylallyladenosine(37) in tRNA + diphosphate</text>
        <dbReference type="Rhea" id="RHEA:26482"/>
        <dbReference type="Rhea" id="RHEA-COMP:10162"/>
        <dbReference type="Rhea" id="RHEA-COMP:10375"/>
        <dbReference type="ChEBI" id="CHEBI:33019"/>
        <dbReference type="ChEBI" id="CHEBI:57623"/>
        <dbReference type="ChEBI" id="CHEBI:74411"/>
        <dbReference type="ChEBI" id="CHEBI:74415"/>
        <dbReference type="EC" id="2.5.1.75"/>
    </reaction>
</comment>
<comment type="function">
    <text evidence="2 10 12">Catalyzes the transfer of a dimethylallyl group onto the adenine at position 37 in tRNAs that read codons beginning with uridine, leading to the formation of N6-(dimethylallyl)adenosine (i(6)A).</text>
</comment>
<feature type="site" description="Interaction with substrate tRNA" evidence="10">
    <location>
        <position position="103"/>
    </location>
</feature>
<accession>A0A917IA39</accession>
<dbReference type="EC" id="2.5.1.75" evidence="10"/>
<evidence type="ECO:0000256" key="7">
    <source>
        <dbReference type="ARBA" id="ARBA00022840"/>
    </source>
</evidence>
<evidence type="ECO:0000256" key="12">
    <source>
        <dbReference type="RuleBase" id="RU003784"/>
    </source>
</evidence>
<keyword evidence="4 10" id="KW-0808">Transferase</keyword>
<dbReference type="Pfam" id="PF01715">
    <property type="entry name" value="IPPT"/>
    <property type="match status" value="1"/>
</dbReference>
<dbReference type="Gene3D" id="1.10.20.140">
    <property type="match status" value="1"/>
</dbReference>
<name>A0A917IA39_9HYPH</name>
<evidence type="ECO:0000256" key="3">
    <source>
        <dbReference type="ARBA" id="ARBA00005842"/>
    </source>
</evidence>
<keyword evidence="7 10" id="KW-0067">ATP-binding</keyword>
<feature type="region of interest" description="Interaction with substrate tRNA" evidence="10">
    <location>
        <begin position="161"/>
        <end position="165"/>
    </location>
</feature>
<dbReference type="RefSeq" id="WP_244643912.1">
    <property type="nucleotide sequence ID" value="NZ_BMES01000002.1"/>
</dbReference>
<dbReference type="InterPro" id="IPR027417">
    <property type="entry name" value="P-loop_NTPase"/>
</dbReference>
<comment type="cofactor">
    <cofactor evidence="1 10">
        <name>Mg(2+)</name>
        <dbReference type="ChEBI" id="CHEBI:18420"/>
    </cofactor>
</comment>
<dbReference type="GO" id="GO:0006400">
    <property type="term" value="P:tRNA modification"/>
    <property type="evidence" value="ECO:0007669"/>
    <property type="project" value="TreeGrafter"/>
</dbReference>
<dbReference type="SUPFAM" id="SSF52540">
    <property type="entry name" value="P-loop containing nucleoside triphosphate hydrolases"/>
    <property type="match status" value="2"/>
</dbReference>